<keyword evidence="13" id="KW-1185">Reference proteome</keyword>
<dbReference type="Gene3D" id="1.20.5.1930">
    <property type="match status" value="1"/>
</dbReference>
<keyword evidence="10" id="KW-0902">Two-component regulatory system</keyword>
<dbReference type="SUPFAM" id="SSF55874">
    <property type="entry name" value="ATPase domain of HSP90 chaperone/DNA topoisomerase II/histidine kinase"/>
    <property type="match status" value="1"/>
</dbReference>
<evidence type="ECO:0000256" key="8">
    <source>
        <dbReference type="ARBA" id="ARBA00022842"/>
    </source>
</evidence>
<dbReference type="GO" id="GO:0000287">
    <property type="term" value="F:magnesium ion binding"/>
    <property type="evidence" value="ECO:0007669"/>
    <property type="project" value="UniProtKB-ARBA"/>
</dbReference>
<evidence type="ECO:0000256" key="6">
    <source>
        <dbReference type="ARBA" id="ARBA00022723"/>
    </source>
</evidence>
<dbReference type="SUPFAM" id="SSF55781">
    <property type="entry name" value="GAF domain-like"/>
    <property type="match status" value="2"/>
</dbReference>
<name>A0A8J3J4G9_9ACTN</name>
<dbReference type="InterPro" id="IPR011712">
    <property type="entry name" value="Sig_transdc_His_kin_sub3_dim/P"/>
</dbReference>
<dbReference type="FunFam" id="3.30.450.40:FF:000052">
    <property type="entry name" value="Oxygen sensor histidine kinase response regulator DevS/DosS"/>
    <property type="match status" value="1"/>
</dbReference>
<accession>A0A8J3J4G9</accession>
<evidence type="ECO:0000256" key="10">
    <source>
        <dbReference type="ARBA" id="ARBA00023012"/>
    </source>
</evidence>
<keyword evidence="5" id="KW-0808">Transferase</keyword>
<evidence type="ECO:0000256" key="7">
    <source>
        <dbReference type="ARBA" id="ARBA00022777"/>
    </source>
</evidence>
<evidence type="ECO:0000256" key="9">
    <source>
        <dbReference type="ARBA" id="ARBA00023004"/>
    </source>
</evidence>
<dbReference type="Pfam" id="PF13185">
    <property type="entry name" value="GAF_2"/>
    <property type="match status" value="2"/>
</dbReference>
<dbReference type="GO" id="GO:0070026">
    <property type="term" value="F:nitric oxide binding"/>
    <property type="evidence" value="ECO:0007669"/>
    <property type="project" value="UniProtKB-ARBA"/>
</dbReference>
<evidence type="ECO:0000256" key="3">
    <source>
        <dbReference type="ARBA" id="ARBA00022490"/>
    </source>
</evidence>
<proteinExistence type="predicted"/>
<reference evidence="12" key="1">
    <citation type="submission" date="2021-01" db="EMBL/GenBank/DDBJ databases">
        <title>Whole genome shotgun sequence of Actinocatenispora rupis NBRC 107355.</title>
        <authorList>
            <person name="Komaki H."/>
            <person name="Tamura T."/>
        </authorList>
    </citation>
    <scope>NUCLEOTIDE SEQUENCE</scope>
    <source>
        <strain evidence="12">NBRC 107355</strain>
    </source>
</reference>
<dbReference type="InterPro" id="IPR050482">
    <property type="entry name" value="Sensor_HK_TwoCompSys"/>
</dbReference>
<evidence type="ECO:0000313" key="12">
    <source>
        <dbReference type="EMBL" id="GID09972.1"/>
    </source>
</evidence>
<feature type="domain" description="GAF" evidence="11">
    <location>
        <begin position="232"/>
        <end position="374"/>
    </location>
</feature>
<evidence type="ECO:0000256" key="5">
    <source>
        <dbReference type="ARBA" id="ARBA00022679"/>
    </source>
</evidence>
<dbReference type="RefSeq" id="WP_203655034.1">
    <property type="nucleotide sequence ID" value="NZ_BAAAZM010000002.1"/>
</dbReference>
<keyword evidence="3" id="KW-0963">Cytoplasm</keyword>
<keyword evidence="4" id="KW-0597">Phosphoprotein</keyword>
<dbReference type="InterPro" id="IPR036890">
    <property type="entry name" value="HATPase_C_sf"/>
</dbReference>
<dbReference type="GO" id="GO:0020037">
    <property type="term" value="F:heme binding"/>
    <property type="evidence" value="ECO:0007669"/>
    <property type="project" value="UniProtKB-ARBA"/>
</dbReference>
<dbReference type="GO" id="GO:0016020">
    <property type="term" value="C:membrane"/>
    <property type="evidence" value="ECO:0007669"/>
    <property type="project" value="InterPro"/>
</dbReference>
<dbReference type="PANTHER" id="PTHR24421:SF56">
    <property type="entry name" value="OXYGEN SENSOR HISTIDINE KINASE RESPONSE REGULATOR DOST"/>
    <property type="match status" value="1"/>
</dbReference>
<evidence type="ECO:0000313" key="13">
    <source>
        <dbReference type="Proteomes" id="UP000612808"/>
    </source>
</evidence>
<comment type="cofactor">
    <cofactor evidence="2">
        <name>heme</name>
        <dbReference type="ChEBI" id="CHEBI:30413"/>
    </cofactor>
</comment>
<dbReference type="GO" id="GO:0000155">
    <property type="term" value="F:phosphorelay sensor kinase activity"/>
    <property type="evidence" value="ECO:0007669"/>
    <property type="project" value="InterPro"/>
</dbReference>
<keyword evidence="8" id="KW-0460">Magnesium</keyword>
<organism evidence="12 13">
    <name type="scientific">Actinocatenispora rupis</name>
    <dbReference type="NCBI Taxonomy" id="519421"/>
    <lineage>
        <taxon>Bacteria</taxon>
        <taxon>Bacillati</taxon>
        <taxon>Actinomycetota</taxon>
        <taxon>Actinomycetes</taxon>
        <taxon>Micromonosporales</taxon>
        <taxon>Micromonosporaceae</taxon>
        <taxon>Actinocatenispora</taxon>
    </lineage>
</organism>
<dbReference type="Gene3D" id="3.30.450.40">
    <property type="match status" value="2"/>
</dbReference>
<evidence type="ECO:0000259" key="11">
    <source>
        <dbReference type="SMART" id="SM00065"/>
    </source>
</evidence>
<dbReference type="CDD" id="cd16917">
    <property type="entry name" value="HATPase_UhpB-NarQ-NarX-like"/>
    <property type="match status" value="1"/>
</dbReference>
<dbReference type="SMART" id="SM00065">
    <property type="entry name" value="GAF"/>
    <property type="match status" value="2"/>
</dbReference>
<dbReference type="Proteomes" id="UP000612808">
    <property type="component" value="Unassembled WGS sequence"/>
</dbReference>
<sequence length="570" mass="60867">MVGTPPAGDPEPSPRSLGFHPLSRVRLDTLLQELLDRVGEVTASRERLRILLDAVVSIGTDLDLRSTLQRIVRSACDLVDARYGALGVIDPNRRRLVDFITLGISDEQRGRIGDLPSGHGVLGLLIDDPQPIRMPDIAAHPAAFGFPANHPRMRTFLGVPVRIRDHVFGNLYLTEKRDGDEFTAEDEQMVVALSVAAGAAIDNAQLYQQAQRRQRWLSATTEITAVLLGEVQRRPALQLVADRAREVAEAQMALVLLADDAARQLTVEVVSGEAGRPLLGATVPGTGGALGSAPKGQVALVDDLAGVADWAGSVPTGPSLLVPLASGPRVFGALVVTYPKDSLGPAESDVALAETFAGQAALALERARAQDQRELLAILSDRERIARDLHDVVIQRLFAAGTQLAIADRITVKPEVHQRIDAVIDDLDTTIRDIRGTIFQLRGAESGPFRGAVRGLVAQAEQSLGFAPRLTLAGPVETLVPEDVRPDVLAVLREALSNVSRHAAATDVHVELIAEPGRLVLRVTDNGTGMGEATETGGLANLRQRAEERGGAFTLASAAPGTVLRWQIPL</sequence>
<keyword evidence="7 12" id="KW-0418">Kinase</keyword>
<dbReference type="InterPro" id="IPR003018">
    <property type="entry name" value="GAF"/>
</dbReference>
<dbReference type="AlphaFoldDB" id="A0A8J3J4G9"/>
<comment type="caution">
    <text evidence="12">The sequence shown here is derived from an EMBL/GenBank/DDBJ whole genome shotgun (WGS) entry which is preliminary data.</text>
</comment>
<dbReference type="InterPro" id="IPR029016">
    <property type="entry name" value="GAF-like_dom_sf"/>
</dbReference>
<dbReference type="GO" id="GO:0046983">
    <property type="term" value="F:protein dimerization activity"/>
    <property type="evidence" value="ECO:0007669"/>
    <property type="project" value="InterPro"/>
</dbReference>
<evidence type="ECO:0000256" key="4">
    <source>
        <dbReference type="ARBA" id="ARBA00022553"/>
    </source>
</evidence>
<dbReference type="PANTHER" id="PTHR24421">
    <property type="entry name" value="NITRATE/NITRITE SENSOR PROTEIN NARX-RELATED"/>
    <property type="match status" value="1"/>
</dbReference>
<evidence type="ECO:0000256" key="1">
    <source>
        <dbReference type="ARBA" id="ARBA00001946"/>
    </source>
</evidence>
<protein>
    <submittedName>
        <fullName evidence="12">Histidine kinase</fullName>
    </submittedName>
</protein>
<dbReference type="Pfam" id="PF02518">
    <property type="entry name" value="HATPase_c"/>
    <property type="match status" value="1"/>
</dbReference>
<dbReference type="Gene3D" id="3.30.565.10">
    <property type="entry name" value="Histidine kinase-like ATPase, C-terminal domain"/>
    <property type="match status" value="1"/>
</dbReference>
<dbReference type="GO" id="GO:0019825">
    <property type="term" value="F:oxygen binding"/>
    <property type="evidence" value="ECO:0007669"/>
    <property type="project" value="UniProtKB-ARBA"/>
</dbReference>
<keyword evidence="9" id="KW-0408">Iron</keyword>
<comment type="cofactor">
    <cofactor evidence="1">
        <name>Mg(2+)</name>
        <dbReference type="ChEBI" id="CHEBI:18420"/>
    </cofactor>
</comment>
<dbReference type="GO" id="GO:0070025">
    <property type="term" value="F:carbon monoxide binding"/>
    <property type="evidence" value="ECO:0007669"/>
    <property type="project" value="UniProtKB-ARBA"/>
</dbReference>
<feature type="domain" description="GAF" evidence="11">
    <location>
        <begin position="63"/>
        <end position="211"/>
    </location>
</feature>
<keyword evidence="6" id="KW-0479">Metal-binding</keyword>
<evidence type="ECO:0000256" key="2">
    <source>
        <dbReference type="ARBA" id="ARBA00001971"/>
    </source>
</evidence>
<dbReference type="InterPro" id="IPR003594">
    <property type="entry name" value="HATPase_dom"/>
</dbReference>
<dbReference type="GO" id="GO:0070483">
    <property type="term" value="P:detection of hypoxia"/>
    <property type="evidence" value="ECO:0007669"/>
    <property type="project" value="UniProtKB-ARBA"/>
</dbReference>
<dbReference type="GO" id="GO:0019826">
    <property type="term" value="F:oxygen sensor activity"/>
    <property type="evidence" value="ECO:0007669"/>
    <property type="project" value="UniProtKB-ARBA"/>
</dbReference>
<dbReference type="Pfam" id="PF07730">
    <property type="entry name" value="HisKA_3"/>
    <property type="match status" value="1"/>
</dbReference>
<dbReference type="EMBL" id="BOMB01000004">
    <property type="protein sequence ID" value="GID09972.1"/>
    <property type="molecule type" value="Genomic_DNA"/>
</dbReference>
<gene>
    <name evidence="12" type="ORF">Aru02nite_08610</name>
</gene>
<dbReference type="GO" id="GO:0005524">
    <property type="term" value="F:ATP binding"/>
    <property type="evidence" value="ECO:0007669"/>
    <property type="project" value="UniProtKB-ARBA"/>
</dbReference>